<accession>A0A1D2A452</accession>
<dbReference type="Gene3D" id="3.40.50.720">
    <property type="entry name" value="NAD(P)-binding Rossmann-like Domain"/>
    <property type="match status" value="1"/>
</dbReference>
<name>A0A1D2A452_AUXPR</name>
<dbReference type="InterPro" id="IPR002347">
    <property type="entry name" value="SDR_fam"/>
</dbReference>
<dbReference type="PANTHER" id="PTHR24320:SF148">
    <property type="entry name" value="NAD(P)-BINDING ROSSMANN-FOLD SUPERFAMILY PROTEIN"/>
    <property type="match status" value="1"/>
</dbReference>
<dbReference type="EMBL" id="GDKF01004655">
    <property type="protein sequence ID" value="JAT73967.1"/>
    <property type="molecule type" value="Transcribed_RNA"/>
</dbReference>
<evidence type="ECO:0008006" key="4">
    <source>
        <dbReference type="Google" id="ProtNLM"/>
    </source>
</evidence>
<organism evidence="3">
    <name type="scientific">Auxenochlorella protothecoides</name>
    <name type="common">Green microalga</name>
    <name type="synonym">Chlorella protothecoides</name>
    <dbReference type="NCBI Taxonomy" id="3075"/>
    <lineage>
        <taxon>Eukaryota</taxon>
        <taxon>Viridiplantae</taxon>
        <taxon>Chlorophyta</taxon>
        <taxon>core chlorophytes</taxon>
        <taxon>Trebouxiophyceae</taxon>
        <taxon>Chlorellales</taxon>
        <taxon>Chlorellaceae</taxon>
        <taxon>Auxenochlorella</taxon>
    </lineage>
</organism>
<reference evidence="3" key="1">
    <citation type="submission" date="2015-08" db="EMBL/GenBank/DDBJ databases">
        <authorList>
            <person name="Babu N.S."/>
            <person name="Beckwith C.J."/>
            <person name="Beseler K.G."/>
            <person name="Brison A."/>
            <person name="Carone J.V."/>
            <person name="Caskin T.P."/>
            <person name="Diamond M."/>
            <person name="Durham M.E."/>
            <person name="Foxe J.M."/>
            <person name="Go M."/>
            <person name="Henderson B.A."/>
            <person name="Jones I.B."/>
            <person name="McGettigan J.A."/>
            <person name="Micheletti S.J."/>
            <person name="Nasrallah M.E."/>
            <person name="Ortiz D."/>
            <person name="Piller C.R."/>
            <person name="Privatt S.R."/>
            <person name="Schneider S.L."/>
            <person name="Sharp S."/>
            <person name="Smith T.C."/>
            <person name="Stanton J.D."/>
            <person name="Ullery H.E."/>
            <person name="Wilson R.J."/>
            <person name="Serrano M.G."/>
            <person name="Buck G."/>
            <person name="Lee V."/>
            <person name="Wang Y."/>
            <person name="Carvalho R."/>
            <person name="Voegtly L."/>
            <person name="Shi R."/>
            <person name="Duckworth R."/>
            <person name="Johnson A."/>
            <person name="Loviza R."/>
            <person name="Walstead R."/>
            <person name="Shah Z."/>
            <person name="Kiflezghi M."/>
            <person name="Wade K."/>
            <person name="Ball S.L."/>
            <person name="Bradley K.W."/>
            <person name="Asai D.J."/>
            <person name="Bowman C.A."/>
            <person name="Russell D.A."/>
            <person name="Pope W.H."/>
            <person name="Jacobs-Sera D."/>
            <person name="Hendrix R.W."/>
            <person name="Hatfull G.F."/>
        </authorList>
    </citation>
    <scope>NUCLEOTIDE SEQUENCE</scope>
</reference>
<dbReference type="SUPFAM" id="SSF51735">
    <property type="entry name" value="NAD(P)-binding Rossmann-fold domains"/>
    <property type="match status" value="1"/>
</dbReference>
<dbReference type="AlphaFoldDB" id="A0A1D2A452"/>
<sequence length="344" mass="36682">METLTYLRELLAVVWEVATQKLTMRSIPDLGDIGESLAGATVLVTGPTGGIGQQSATEFARRGANVVLACRNPKKGEELKKELEGAAAAEGRAVPNLEVMELDVSSLASVRKFGEAWESLGRPLHVLVNNAGIFSMSAPYKLTSEGFESHLATNYLGHFLLTMLLLPALKRGCTQRGAPSRVVHVSSKLHYMGSVRRGDPNLSRRYTSLTAYCQSKLLQVLFSTELDARAGPSVRSVAVHPGEVLTNVIHTLPGPVRWLYARLLAGVLLTPRQGARSTVHAATSPRVLAEEAAAPYLHSDCAPVPPSPAARDAELARWAWAWSVDAAGLASDRDLAPVAGGGAP</sequence>
<dbReference type="InterPro" id="IPR036291">
    <property type="entry name" value="NAD(P)-bd_dom_sf"/>
</dbReference>
<evidence type="ECO:0000256" key="1">
    <source>
        <dbReference type="ARBA" id="ARBA00006484"/>
    </source>
</evidence>
<keyword evidence="2" id="KW-0560">Oxidoreductase</keyword>
<dbReference type="PANTHER" id="PTHR24320">
    <property type="entry name" value="RETINOL DEHYDROGENASE"/>
    <property type="match status" value="1"/>
</dbReference>
<evidence type="ECO:0000313" key="3">
    <source>
        <dbReference type="EMBL" id="JAT73967.1"/>
    </source>
</evidence>
<dbReference type="Pfam" id="PF00106">
    <property type="entry name" value="adh_short"/>
    <property type="match status" value="1"/>
</dbReference>
<protein>
    <recommendedName>
        <fullName evidence="4">WW domain-containing oxidoreductase</fullName>
    </recommendedName>
</protein>
<dbReference type="PRINTS" id="PR00081">
    <property type="entry name" value="GDHRDH"/>
</dbReference>
<evidence type="ECO:0000256" key="2">
    <source>
        <dbReference type="ARBA" id="ARBA00023002"/>
    </source>
</evidence>
<dbReference type="GO" id="GO:0016491">
    <property type="term" value="F:oxidoreductase activity"/>
    <property type="evidence" value="ECO:0007669"/>
    <property type="project" value="UniProtKB-KW"/>
</dbReference>
<gene>
    <name evidence="3" type="ORF">g.16957</name>
</gene>
<comment type="similarity">
    <text evidence="1">Belongs to the short-chain dehydrogenases/reductases (SDR) family.</text>
</comment>
<proteinExistence type="inferred from homology"/>